<sequence>MELPVLSSTALLTVLLAIGLFFFIRASTKDRIEVARLVGDRPEEDLLEAIQQYFTQRAYRIAAVDAAQNQVTYEGLVRASTFLAIFLSALAAVGLLCLSLVLSFLFPTVGNLFLGLVLLAPLAGVFYWKKSTRSEQVSLRITEPGPEVDLEIRGPLLVVTGHRDELAEFQQALRLMPLSE</sequence>
<dbReference type="Proteomes" id="UP000505210">
    <property type="component" value="Chromosome"/>
</dbReference>
<evidence type="ECO:0000313" key="3">
    <source>
        <dbReference type="Proteomes" id="UP000505210"/>
    </source>
</evidence>
<accession>A0A6M8BL61</accession>
<dbReference type="PANTHER" id="PTHR35302:SF1">
    <property type="entry name" value="PROTEIN COFACTOR ASSEMBLY OF COMPLEX C SUBUNIT B CCB1, CHLOROPLASTIC"/>
    <property type="match status" value="1"/>
</dbReference>
<feature type="transmembrane region" description="Helical" evidence="1">
    <location>
        <begin position="112"/>
        <end position="128"/>
    </location>
</feature>
<protein>
    <submittedName>
        <fullName evidence="2">Cofactor assembly of complex C subunit B</fullName>
    </submittedName>
</protein>
<dbReference type="KEGG" id="theu:HPC62_17460"/>
<dbReference type="AlphaFoldDB" id="A0A6M8BL61"/>
<dbReference type="InterPro" id="IPR021919">
    <property type="entry name" value="CCB1"/>
</dbReference>
<dbReference type="PANTHER" id="PTHR35302">
    <property type="match status" value="1"/>
</dbReference>
<reference evidence="2 3" key="1">
    <citation type="submission" date="2020-05" db="EMBL/GenBank/DDBJ databases">
        <title>Complete genome sequence of of a novel Thermoleptolyngbya strain isolated from hot springs of Ganzi, Sichuan China.</title>
        <authorList>
            <person name="Tang J."/>
            <person name="Daroch M."/>
            <person name="Li L."/>
            <person name="Waleron K."/>
            <person name="Waleron M."/>
            <person name="Waleron M."/>
        </authorList>
    </citation>
    <scope>NUCLEOTIDE SEQUENCE [LARGE SCALE GENOMIC DNA]</scope>
    <source>
        <strain evidence="2 3">PKUAC-SCTA183</strain>
    </source>
</reference>
<keyword evidence="1" id="KW-0812">Transmembrane</keyword>
<proteinExistence type="predicted"/>
<evidence type="ECO:0000313" key="2">
    <source>
        <dbReference type="EMBL" id="QKD83743.1"/>
    </source>
</evidence>
<keyword evidence="1" id="KW-0472">Membrane</keyword>
<keyword evidence="3" id="KW-1185">Reference proteome</keyword>
<dbReference type="Pfam" id="PF12046">
    <property type="entry name" value="CCB1"/>
    <property type="match status" value="1"/>
</dbReference>
<dbReference type="EMBL" id="CP053661">
    <property type="protein sequence ID" value="QKD83743.1"/>
    <property type="molecule type" value="Genomic_DNA"/>
</dbReference>
<feature type="transmembrane region" description="Helical" evidence="1">
    <location>
        <begin position="6"/>
        <end position="24"/>
    </location>
</feature>
<organism evidence="2 3">
    <name type="scientific">Thermoleptolyngbya sichuanensis A183</name>
    <dbReference type="NCBI Taxonomy" id="2737172"/>
    <lineage>
        <taxon>Bacteria</taxon>
        <taxon>Bacillati</taxon>
        <taxon>Cyanobacteriota</taxon>
        <taxon>Cyanophyceae</taxon>
        <taxon>Oculatellales</taxon>
        <taxon>Oculatellaceae</taxon>
        <taxon>Thermoleptolyngbya</taxon>
        <taxon>Thermoleptolyngbya sichuanensis</taxon>
    </lineage>
</organism>
<feature type="transmembrane region" description="Helical" evidence="1">
    <location>
        <begin position="82"/>
        <end position="106"/>
    </location>
</feature>
<evidence type="ECO:0000256" key="1">
    <source>
        <dbReference type="SAM" id="Phobius"/>
    </source>
</evidence>
<dbReference type="RefSeq" id="WP_172357698.1">
    <property type="nucleotide sequence ID" value="NZ_CP053661.1"/>
</dbReference>
<keyword evidence="1" id="KW-1133">Transmembrane helix</keyword>
<gene>
    <name evidence="2" type="ORF">HPC62_17460</name>
</gene>
<name>A0A6M8BL61_9CYAN</name>